<dbReference type="InterPro" id="IPR023827">
    <property type="entry name" value="Peptidase_S8_Asp-AS"/>
</dbReference>
<dbReference type="InterPro" id="IPR015500">
    <property type="entry name" value="Peptidase_S8_subtilisin-rel"/>
</dbReference>
<feature type="domain" description="Peptidase S8/S53" evidence="9">
    <location>
        <begin position="420"/>
        <end position="686"/>
    </location>
</feature>
<dbReference type="InterPro" id="IPR022398">
    <property type="entry name" value="Peptidase_S8_His-AS"/>
</dbReference>
<dbReference type="InterPro" id="IPR036852">
    <property type="entry name" value="Peptidase_S8/S53_dom_sf"/>
</dbReference>
<feature type="region of interest" description="Disordered" evidence="8">
    <location>
        <begin position="168"/>
        <end position="187"/>
    </location>
</feature>
<evidence type="ECO:0000256" key="6">
    <source>
        <dbReference type="PROSITE-ProRule" id="PRU01240"/>
    </source>
</evidence>
<evidence type="ECO:0000313" key="10">
    <source>
        <dbReference type="EMBL" id="ADB42436.1"/>
    </source>
</evidence>
<reference evidence="10 11" key="1">
    <citation type="journal article" date="2010" name="Stand. Genomic Sci.">
        <title>Complete genome sequence of Spirosoma linguale type strain (1).</title>
        <authorList>
            <person name="Lail K."/>
            <person name="Sikorski J."/>
            <person name="Saunders E."/>
            <person name="Lapidus A."/>
            <person name="Glavina Del Rio T."/>
            <person name="Copeland A."/>
            <person name="Tice H."/>
            <person name="Cheng J.-F."/>
            <person name="Lucas S."/>
            <person name="Nolan M."/>
            <person name="Bruce D."/>
            <person name="Goodwin L."/>
            <person name="Pitluck S."/>
            <person name="Ivanova N."/>
            <person name="Mavromatis K."/>
            <person name="Ovchinnikova G."/>
            <person name="Pati A."/>
            <person name="Chen A."/>
            <person name="Palaniappan K."/>
            <person name="Land M."/>
            <person name="Hauser L."/>
            <person name="Chang Y.-J."/>
            <person name="Jeffries C.D."/>
            <person name="Chain P."/>
            <person name="Brettin T."/>
            <person name="Detter J.C."/>
            <person name="Schuetze A."/>
            <person name="Rohde M."/>
            <person name="Tindall B.J."/>
            <person name="Goeker M."/>
            <person name="Bristow J."/>
            <person name="Eisen J.A."/>
            <person name="Markowitz V."/>
            <person name="Hugenholtz P."/>
            <person name="Kyrpides N.C."/>
            <person name="Klenk H.-P."/>
            <person name="Chen F."/>
        </authorList>
    </citation>
    <scope>NUCLEOTIDE SEQUENCE [LARGE SCALE GENOMIC DNA]</scope>
    <source>
        <strain evidence="11">ATCC 33905 / DSM 74 / LMG 10896 / Claus 1</strain>
    </source>
</reference>
<dbReference type="Proteomes" id="UP000002028">
    <property type="component" value="Chromosome"/>
</dbReference>
<dbReference type="InterPro" id="IPR023828">
    <property type="entry name" value="Peptidase_S8_Ser-AS"/>
</dbReference>
<evidence type="ECO:0000256" key="4">
    <source>
        <dbReference type="ARBA" id="ARBA00022825"/>
    </source>
</evidence>
<evidence type="ECO:0000256" key="2">
    <source>
        <dbReference type="ARBA" id="ARBA00022670"/>
    </source>
</evidence>
<dbReference type="GO" id="GO:0004252">
    <property type="term" value="F:serine-type endopeptidase activity"/>
    <property type="evidence" value="ECO:0007669"/>
    <property type="project" value="UniProtKB-UniRule"/>
</dbReference>
<evidence type="ECO:0000256" key="1">
    <source>
        <dbReference type="ARBA" id="ARBA00011073"/>
    </source>
</evidence>
<keyword evidence="3 6" id="KW-0378">Hydrolase</keyword>
<sequence length="739" mass="80911">MPARYPIFSTYLTAYRPVMWLAQPVHSRYAQLRDLLRNRLGAASADLLAEPFIPAPADLVRTEARWFSEAFRQGTPLPDLPAAERLRVSQLLDTQLTAARELAHELEQSPQTETQQMGTLLRLAIEVPGPECVLTNGDSIVLVLWGFDSDRSRQERFRVSQYLKHQLPVSTTPNPANPNPPTVPVNALNNEVTTNTDTAIRRSWWSWFSWWPRWGWTSAPVGPAGPVGPTGPGGCGCLLAGLLGLLLLFALLYWFWPTAWPSWLPGHPGSPETGRSISPNLPDRGAGQLPPVDTTQIINDPTDSLKRPVVGNRLNVFLKKEADLVKFADKLKKDYPTDEVHVVAFDTIYKAIQVEFPANQREVWRQRLEKMPEVYVVFDEHLFQASAVPNDPALIDHKKGWYFSAIRAFDAWNITRGLPEVIVAVLDDGFDTHHPELTGQLVQPRNVPAGNNEVNTKSVTGGLHGTHVAGTVAGFANNGEGSSGIAPGCRVMSIQVSDVGGIRSLALVFGIQYAIQHGAQIISLSLGSALPPPVVARLKTMPESEQESWARAYQQTRGYQSEQRLWNQLFGEATRNGIVVVKAAGNDGLPAKFDPMNTTPYTINVSAAALPGANGQIRLATFSNYGSATTLTAPGEQIYNAVAGGGYDFLDGTSMATPIVAGGVALIKSIRPDLSPTQIREVLVQTGIPFVNNVHPVGPMIQLDKALMASRQLPRDACATMTDSLRREIQRLKRQLPVF</sequence>
<evidence type="ECO:0000256" key="3">
    <source>
        <dbReference type="ARBA" id="ARBA00022801"/>
    </source>
</evidence>
<dbReference type="GO" id="GO:0006508">
    <property type="term" value="P:proteolysis"/>
    <property type="evidence" value="ECO:0007669"/>
    <property type="project" value="UniProtKB-KW"/>
</dbReference>
<dbReference type="STRING" id="504472.Slin_6479"/>
<evidence type="ECO:0000256" key="8">
    <source>
        <dbReference type="SAM" id="MobiDB-lite"/>
    </source>
</evidence>
<dbReference type="HOGENOM" id="CLU_375482_0_0_10"/>
<organism evidence="10 11">
    <name type="scientific">Spirosoma linguale (strain ATCC 33905 / DSM 74 / LMG 10896 / Claus 1)</name>
    <dbReference type="NCBI Taxonomy" id="504472"/>
    <lineage>
        <taxon>Bacteria</taxon>
        <taxon>Pseudomonadati</taxon>
        <taxon>Bacteroidota</taxon>
        <taxon>Cytophagia</taxon>
        <taxon>Cytophagales</taxon>
        <taxon>Cytophagaceae</taxon>
        <taxon>Spirosoma</taxon>
    </lineage>
</organism>
<keyword evidence="4 6" id="KW-0720">Serine protease</keyword>
<dbReference type="SUPFAM" id="SSF52743">
    <property type="entry name" value="Subtilisin-like"/>
    <property type="match status" value="1"/>
</dbReference>
<accession>D2QUF4</accession>
<dbReference type="InterPro" id="IPR050131">
    <property type="entry name" value="Peptidase_S8_subtilisin-like"/>
</dbReference>
<evidence type="ECO:0000259" key="9">
    <source>
        <dbReference type="Pfam" id="PF00082"/>
    </source>
</evidence>
<feature type="region of interest" description="Disordered" evidence="8">
    <location>
        <begin position="269"/>
        <end position="304"/>
    </location>
</feature>
<dbReference type="PROSITE" id="PS00138">
    <property type="entry name" value="SUBTILASE_SER"/>
    <property type="match status" value="1"/>
</dbReference>
<name>D2QUF4_SPILD</name>
<dbReference type="eggNOG" id="COG1404">
    <property type="taxonomic scope" value="Bacteria"/>
</dbReference>
<dbReference type="InterPro" id="IPR000209">
    <property type="entry name" value="Peptidase_S8/S53_dom"/>
</dbReference>
<keyword evidence="2 6" id="KW-0645">Protease</keyword>
<dbReference type="Pfam" id="PF00082">
    <property type="entry name" value="Peptidase_S8"/>
    <property type="match status" value="1"/>
</dbReference>
<dbReference type="PROSITE" id="PS51892">
    <property type="entry name" value="SUBTILASE"/>
    <property type="match status" value="1"/>
</dbReference>
<dbReference type="RefSeq" id="WP_012930918.1">
    <property type="nucleotide sequence ID" value="NC_013730.1"/>
</dbReference>
<evidence type="ECO:0000256" key="5">
    <source>
        <dbReference type="PIRSR" id="PIRSR615500-1"/>
    </source>
</evidence>
<dbReference type="PRINTS" id="PR00723">
    <property type="entry name" value="SUBTILISIN"/>
</dbReference>
<feature type="active site" description="Charge relay system" evidence="5 6">
    <location>
        <position position="427"/>
    </location>
</feature>
<dbReference type="AlphaFoldDB" id="D2QUF4"/>
<keyword evidence="11" id="KW-1185">Reference proteome</keyword>
<feature type="active site" description="Charge relay system" evidence="5 6">
    <location>
        <position position="464"/>
    </location>
</feature>
<dbReference type="PROSITE" id="PS00136">
    <property type="entry name" value="SUBTILASE_ASP"/>
    <property type="match status" value="1"/>
</dbReference>
<evidence type="ECO:0000313" key="11">
    <source>
        <dbReference type="Proteomes" id="UP000002028"/>
    </source>
</evidence>
<dbReference type="PANTHER" id="PTHR43806">
    <property type="entry name" value="PEPTIDASE S8"/>
    <property type="match status" value="1"/>
</dbReference>
<feature type="compositionally biased region" description="Polar residues" evidence="8">
    <location>
        <begin position="293"/>
        <end position="302"/>
    </location>
</feature>
<dbReference type="EMBL" id="CP001769">
    <property type="protein sequence ID" value="ADB42436.1"/>
    <property type="molecule type" value="Genomic_DNA"/>
</dbReference>
<dbReference type="KEGG" id="sli:Slin_6479"/>
<dbReference type="PANTHER" id="PTHR43806:SF11">
    <property type="entry name" value="CEREVISIN-RELATED"/>
    <property type="match status" value="1"/>
</dbReference>
<proteinExistence type="inferred from homology"/>
<protein>
    <submittedName>
        <fullName evidence="10">Peptidase S8 and S53 subtilisin kexin sedolisin</fullName>
    </submittedName>
</protein>
<dbReference type="PROSITE" id="PS00137">
    <property type="entry name" value="SUBTILASE_HIS"/>
    <property type="match status" value="1"/>
</dbReference>
<dbReference type="Gene3D" id="3.40.50.200">
    <property type="entry name" value="Peptidase S8/S53 domain"/>
    <property type="match status" value="1"/>
</dbReference>
<feature type="active site" description="Charge relay system" evidence="5 6">
    <location>
        <position position="654"/>
    </location>
</feature>
<gene>
    <name evidence="10" type="ordered locus">Slin_6479</name>
</gene>
<evidence type="ECO:0000256" key="7">
    <source>
        <dbReference type="RuleBase" id="RU003355"/>
    </source>
</evidence>
<comment type="similarity">
    <text evidence="1 6 7">Belongs to the peptidase S8 family.</text>
</comment>